<dbReference type="RefSeq" id="WP_146383192.1">
    <property type="nucleotide sequence ID" value="NZ_VOEJ01000009.1"/>
</dbReference>
<feature type="transmembrane region" description="Helical" evidence="1">
    <location>
        <begin position="5"/>
        <end position="24"/>
    </location>
</feature>
<proteinExistence type="predicted"/>
<evidence type="ECO:0000313" key="3">
    <source>
        <dbReference type="Proteomes" id="UP000320042"/>
    </source>
</evidence>
<keyword evidence="1" id="KW-1133">Transmembrane helix</keyword>
<reference evidence="2 3" key="1">
    <citation type="submission" date="2019-07" db="EMBL/GenBank/DDBJ databases">
        <authorList>
            <person name="Kim J."/>
        </authorList>
    </citation>
    <scope>NUCLEOTIDE SEQUENCE [LARGE SCALE GENOMIC DNA]</scope>
    <source>
        <strain evidence="3">dk17</strain>
    </source>
</reference>
<comment type="caution">
    <text evidence="2">The sequence shown here is derived from an EMBL/GenBank/DDBJ whole genome shotgun (WGS) entry which is preliminary data.</text>
</comment>
<keyword evidence="1" id="KW-0812">Transmembrane</keyword>
<keyword evidence="1" id="KW-0472">Membrane</keyword>
<evidence type="ECO:0000256" key="1">
    <source>
        <dbReference type="SAM" id="Phobius"/>
    </source>
</evidence>
<dbReference type="Proteomes" id="UP000320042">
    <property type="component" value="Unassembled WGS sequence"/>
</dbReference>
<keyword evidence="3" id="KW-1185">Reference proteome</keyword>
<dbReference type="EMBL" id="VOEJ01000009">
    <property type="protein sequence ID" value="TWR25221.1"/>
    <property type="molecule type" value="Genomic_DNA"/>
</dbReference>
<accession>A0A563U267</accession>
<protein>
    <submittedName>
        <fullName evidence="2">Uncharacterized protein</fullName>
    </submittedName>
</protein>
<name>A0A563U267_9SPHI</name>
<gene>
    <name evidence="2" type="ORF">FPZ43_17275</name>
</gene>
<sequence>MAKKWLHIILSVWIINVIVCFHAVNPFENALLSEQATATASLRSATLLDLFSQETVDEADKSQKHNKIHQKSRYVTARVIDNYVPAIYADKLEFSVFHKDVAAFTGQYVTKAFLPSYYNFLFRLSPF</sequence>
<dbReference type="OrthoDB" id="796005at2"/>
<organism evidence="2 3">
    <name type="scientific">Mucilaginibacter pallidiroseus</name>
    <dbReference type="NCBI Taxonomy" id="2599295"/>
    <lineage>
        <taxon>Bacteria</taxon>
        <taxon>Pseudomonadati</taxon>
        <taxon>Bacteroidota</taxon>
        <taxon>Sphingobacteriia</taxon>
        <taxon>Sphingobacteriales</taxon>
        <taxon>Sphingobacteriaceae</taxon>
        <taxon>Mucilaginibacter</taxon>
    </lineage>
</organism>
<dbReference type="AlphaFoldDB" id="A0A563U267"/>
<evidence type="ECO:0000313" key="2">
    <source>
        <dbReference type="EMBL" id="TWR25221.1"/>
    </source>
</evidence>